<reference evidence="2" key="1">
    <citation type="submission" date="2020-02" db="EMBL/GenBank/DDBJ databases">
        <authorList>
            <person name="Meier V. D."/>
        </authorList>
    </citation>
    <scope>NUCLEOTIDE SEQUENCE</scope>
    <source>
        <strain evidence="2">AVDCRST_MAG26</strain>
    </source>
</reference>
<keyword evidence="1" id="KW-0812">Transmembrane</keyword>
<name>A0A6J4JQ66_9CHLR</name>
<feature type="transmembrane region" description="Helical" evidence="1">
    <location>
        <begin position="102"/>
        <end position="130"/>
    </location>
</feature>
<protein>
    <recommendedName>
        <fullName evidence="3">DUF2029 domain-containing protein</fullName>
    </recommendedName>
</protein>
<feature type="transmembrane region" description="Helical" evidence="1">
    <location>
        <begin position="361"/>
        <end position="381"/>
    </location>
</feature>
<sequence length="501" mass="55798">MRTLQRSWRGRGRTSRDPAVYAGVLGLSCSLLALASWRILAGWYSLFDHYATPGFAFDKIPGHFASWTIRYTLVLFLALTLVYAGIYLLIKEVARISGSLKLAAILMIVGSGLANIVIYPVAAIDVFYYLAQFKLVYHYHQNPYLVTFMPAFEADPLARLGWPLQVPPAYGPAWLLILGGPTNVAGSGNLIRLLLTYKALSFMFVLVAGLIIFKYQDEEKSGWLGAFAFLANPLIWFESVANAHNDLIMTVFLLGAMLALKRRSWLVLPLLALAALIKVFAVVLVPLFLLEIYRARWRRKDFIVSALLACGVVIVMMAPFWAGGRMLGGMLRGMEFANDLRTASVVSLTMEYLDLRHASPAALSVARLVFAGLFLMSSALIMWKSRRFERSLVYVLLLFYMLVGSLNPWYFIPIIALLACRQGRAGTGYLFVVTALGLIIYQVDLWARFNTNLVPFHRQVAGVLFLLLPMIGFLAVEMWLGVSASRRGAGNNSTRPQLLDG</sequence>
<dbReference type="Pfam" id="PF26314">
    <property type="entry name" value="MptA_B_family"/>
    <property type="match status" value="1"/>
</dbReference>
<keyword evidence="1" id="KW-1133">Transmembrane helix</keyword>
<feature type="transmembrane region" description="Helical" evidence="1">
    <location>
        <begin position="221"/>
        <end position="237"/>
    </location>
</feature>
<feature type="transmembrane region" description="Helical" evidence="1">
    <location>
        <begin position="64"/>
        <end position="90"/>
    </location>
</feature>
<gene>
    <name evidence="2" type="ORF">AVDCRST_MAG26-3629</name>
</gene>
<keyword evidence="1" id="KW-0472">Membrane</keyword>
<dbReference type="PROSITE" id="PS51257">
    <property type="entry name" value="PROKAR_LIPOPROTEIN"/>
    <property type="match status" value="1"/>
</dbReference>
<feature type="transmembrane region" description="Helical" evidence="1">
    <location>
        <begin position="459"/>
        <end position="482"/>
    </location>
</feature>
<evidence type="ECO:0000313" key="2">
    <source>
        <dbReference type="EMBL" id="CAA9284580.1"/>
    </source>
</evidence>
<dbReference type="AlphaFoldDB" id="A0A6J4JQ66"/>
<feature type="transmembrane region" description="Helical" evidence="1">
    <location>
        <begin position="302"/>
        <end position="322"/>
    </location>
</feature>
<proteinExistence type="predicted"/>
<evidence type="ECO:0008006" key="3">
    <source>
        <dbReference type="Google" id="ProtNLM"/>
    </source>
</evidence>
<organism evidence="2">
    <name type="scientific">uncultured Chloroflexia bacterium</name>
    <dbReference type="NCBI Taxonomy" id="1672391"/>
    <lineage>
        <taxon>Bacteria</taxon>
        <taxon>Bacillati</taxon>
        <taxon>Chloroflexota</taxon>
        <taxon>Chloroflexia</taxon>
        <taxon>environmental samples</taxon>
    </lineage>
</organism>
<feature type="transmembrane region" description="Helical" evidence="1">
    <location>
        <begin position="428"/>
        <end position="447"/>
    </location>
</feature>
<accession>A0A6J4JQ66</accession>
<evidence type="ECO:0000256" key="1">
    <source>
        <dbReference type="SAM" id="Phobius"/>
    </source>
</evidence>
<feature type="transmembrane region" description="Helical" evidence="1">
    <location>
        <begin position="393"/>
        <end position="416"/>
    </location>
</feature>
<feature type="transmembrane region" description="Helical" evidence="1">
    <location>
        <begin position="266"/>
        <end position="290"/>
    </location>
</feature>
<feature type="transmembrane region" description="Helical" evidence="1">
    <location>
        <begin position="20"/>
        <end position="44"/>
    </location>
</feature>
<feature type="transmembrane region" description="Helical" evidence="1">
    <location>
        <begin position="193"/>
        <end position="215"/>
    </location>
</feature>
<dbReference type="EMBL" id="CADCTK010000847">
    <property type="protein sequence ID" value="CAA9284580.1"/>
    <property type="molecule type" value="Genomic_DNA"/>
</dbReference>